<reference evidence="10" key="1">
    <citation type="submission" date="2020-11" db="EMBL/GenBank/DDBJ databases">
        <authorList>
            <person name="Koelle M."/>
            <person name="Horta M.A.C."/>
            <person name="Nowrousian M."/>
            <person name="Ohm R.A."/>
            <person name="Benz P."/>
            <person name="Pilgard A."/>
        </authorList>
    </citation>
    <scope>NUCLEOTIDE SEQUENCE</scope>
    <source>
        <strain evidence="10">FPRL280</strain>
    </source>
</reference>
<feature type="binding site" evidence="4">
    <location>
        <position position="99"/>
    </location>
    <ligand>
        <name>substrate</name>
    </ligand>
</feature>
<dbReference type="AlphaFoldDB" id="A0A8H7P238"/>
<comment type="catalytic activity">
    <reaction evidence="7">
        <text>P(1),P(3)-bis(5'-adenosyl) triphosphate + H2O = AMP + ADP + 2 H(+)</text>
        <dbReference type="Rhea" id="RHEA:13893"/>
        <dbReference type="ChEBI" id="CHEBI:15377"/>
        <dbReference type="ChEBI" id="CHEBI:15378"/>
        <dbReference type="ChEBI" id="CHEBI:58529"/>
        <dbReference type="ChEBI" id="CHEBI:456215"/>
        <dbReference type="ChEBI" id="CHEBI:456216"/>
        <dbReference type="EC" id="3.6.1.29"/>
    </reaction>
</comment>
<accession>A0A8H7P238</accession>
<keyword evidence="1 7" id="KW-0547">Nucleotide-binding</keyword>
<dbReference type="PANTHER" id="PTHR46243">
    <property type="entry name" value="BIS(5'-ADENOSYL)-TRIPHOSPHATASE"/>
    <property type="match status" value="1"/>
</dbReference>
<dbReference type="Gene3D" id="3.30.428.10">
    <property type="entry name" value="HIT-like"/>
    <property type="match status" value="1"/>
</dbReference>
<dbReference type="GO" id="GO:0000166">
    <property type="term" value="F:nucleotide binding"/>
    <property type="evidence" value="ECO:0007669"/>
    <property type="project" value="UniProtKB-KW"/>
</dbReference>
<dbReference type="PROSITE" id="PS51084">
    <property type="entry name" value="HIT_2"/>
    <property type="match status" value="1"/>
</dbReference>
<comment type="cofactor">
    <cofactor evidence="7">
        <name>Mn(2+)</name>
        <dbReference type="ChEBI" id="CHEBI:29035"/>
    </cofactor>
</comment>
<dbReference type="FunFam" id="3.30.428.10:FF:000011">
    <property type="entry name" value="Fragile histidine triad"/>
    <property type="match status" value="1"/>
</dbReference>
<dbReference type="InterPro" id="IPR051884">
    <property type="entry name" value="Bis(5'-adenosyl)-TPase_reg"/>
</dbReference>
<evidence type="ECO:0000259" key="9">
    <source>
        <dbReference type="PROSITE" id="PS51084"/>
    </source>
</evidence>
<dbReference type="EC" id="3.6.1.29" evidence="7"/>
<evidence type="ECO:0000313" key="11">
    <source>
        <dbReference type="Proteomes" id="UP000639403"/>
    </source>
</evidence>
<evidence type="ECO:0000256" key="1">
    <source>
        <dbReference type="ARBA" id="ARBA00022741"/>
    </source>
</evidence>
<protein>
    <recommendedName>
        <fullName evidence="7">Bis(5'-adenosyl)-triphosphatase</fullName>
        <ecNumber evidence="7">3.6.1.29</ecNumber>
    </recommendedName>
</protein>
<dbReference type="InterPro" id="IPR039383">
    <property type="entry name" value="FHIT"/>
</dbReference>
<dbReference type="GO" id="GO:0047710">
    <property type="term" value="F:bis(5'-adenosyl)-triphosphatase activity"/>
    <property type="evidence" value="ECO:0007669"/>
    <property type="project" value="UniProtKB-UniRule"/>
</dbReference>
<evidence type="ECO:0000256" key="7">
    <source>
        <dbReference type="RuleBase" id="RU366076"/>
    </source>
</evidence>
<evidence type="ECO:0000256" key="6">
    <source>
        <dbReference type="PROSITE-ProRule" id="PRU00464"/>
    </source>
</evidence>
<feature type="binding site" evidence="4">
    <location>
        <position position="84"/>
    </location>
    <ligand>
        <name>substrate</name>
    </ligand>
</feature>
<proteinExistence type="predicted"/>
<feature type="compositionally biased region" description="Basic and acidic residues" evidence="8">
    <location>
        <begin position="149"/>
        <end position="162"/>
    </location>
</feature>
<dbReference type="EMBL" id="JADOXO010000096">
    <property type="protein sequence ID" value="KAF9813989.1"/>
    <property type="molecule type" value="Genomic_DNA"/>
</dbReference>
<feature type="active site" description="Tele-AMP-histidine intermediate" evidence="3">
    <location>
        <position position="97"/>
    </location>
</feature>
<dbReference type="SUPFAM" id="SSF54197">
    <property type="entry name" value="HIT-like"/>
    <property type="match status" value="1"/>
</dbReference>
<sequence>MSTNLFFSTFEVTRQAFFRTSLSYAIVNLKPIVPGHVLVVPTRYVPRITDLTPPELSSLMTAVQQVGRVIERAYGADGLTIACQDGKAAGQTMPHVHFHIIPRRLKGDYFVRNDDVYPVLEQAEGQLPAQFKTVRGHKSGEELPSGEVEPLKMDADDDRKPRTVEEMEKEAQWLKTFFAEDAQSN</sequence>
<name>A0A8H7P238_9APHY</name>
<dbReference type="CDD" id="cd01275">
    <property type="entry name" value="FHIT"/>
    <property type="match status" value="1"/>
</dbReference>
<dbReference type="PROSITE" id="PS00892">
    <property type="entry name" value="HIT_1"/>
    <property type="match status" value="1"/>
</dbReference>
<dbReference type="PANTHER" id="PTHR46243:SF1">
    <property type="entry name" value="BIS(5'-ADENOSYL)-TRIPHOSPHATASE"/>
    <property type="match status" value="1"/>
</dbReference>
<comment type="caution">
    <text evidence="10">The sequence shown here is derived from an EMBL/GenBank/DDBJ whole genome shotgun (WGS) entry which is preliminary data.</text>
</comment>
<dbReference type="InterPro" id="IPR019808">
    <property type="entry name" value="Histidine_triad_CS"/>
</dbReference>
<dbReference type="Pfam" id="PF01230">
    <property type="entry name" value="HIT"/>
    <property type="match status" value="1"/>
</dbReference>
<reference evidence="10" key="2">
    <citation type="journal article" name="Front. Microbiol.">
        <title>Degradative Capacity of Two Strains of Rhodonia placenta: From Phenotype to Genotype.</title>
        <authorList>
            <person name="Kolle M."/>
            <person name="Horta M.A.C."/>
            <person name="Nowrousian M."/>
            <person name="Ohm R.A."/>
            <person name="Benz J.P."/>
            <person name="Pilgard A."/>
        </authorList>
    </citation>
    <scope>NUCLEOTIDE SEQUENCE</scope>
    <source>
        <strain evidence="10">FPRL280</strain>
    </source>
</reference>
<evidence type="ECO:0000313" key="10">
    <source>
        <dbReference type="EMBL" id="KAF9813989.1"/>
    </source>
</evidence>
<evidence type="ECO:0000256" key="4">
    <source>
        <dbReference type="PIRSR" id="PIRSR639383-2"/>
    </source>
</evidence>
<organism evidence="10 11">
    <name type="scientific">Rhodonia placenta</name>
    <dbReference type="NCBI Taxonomy" id="104341"/>
    <lineage>
        <taxon>Eukaryota</taxon>
        <taxon>Fungi</taxon>
        <taxon>Dikarya</taxon>
        <taxon>Basidiomycota</taxon>
        <taxon>Agaricomycotina</taxon>
        <taxon>Agaricomycetes</taxon>
        <taxon>Polyporales</taxon>
        <taxon>Adustoporiaceae</taxon>
        <taxon>Rhodonia</taxon>
    </lineage>
</organism>
<feature type="short sequence motif" description="Histidine triad motif" evidence="6">
    <location>
        <begin position="95"/>
        <end position="99"/>
    </location>
</feature>
<evidence type="ECO:0000256" key="5">
    <source>
        <dbReference type="PIRSR" id="PIRSR639383-3"/>
    </source>
</evidence>
<feature type="domain" description="HIT" evidence="9">
    <location>
        <begin position="3"/>
        <end position="111"/>
    </location>
</feature>
<dbReference type="InterPro" id="IPR036265">
    <property type="entry name" value="HIT-like_sf"/>
</dbReference>
<gene>
    <name evidence="10" type="ORF">IEO21_05360</name>
</gene>
<dbReference type="InterPro" id="IPR011146">
    <property type="entry name" value="HIT-like"/>
</dbReference>
<evidence type="ECO:0000256" key="8">
    <source>
        <dbReference type="SAM" id="MobiDB-lite"/>
    </source>
</evidence>
<evidence type="ECO:0000256" key="3">
    <source>
        <dbReference type="PIRSR" id="PIRSR639383-1"/>
    </source>
</evidence>
<feature type="region of interest" description="Disordered" evidence="8">
    <location>
        <begin position="136"/>
        <end position="162"/>
    </location>
</feature>
<feature type="binding site" evidence="4">
    <location>
        <position position="28"/>
    </location>
    <ligand>
        <name>substrate</name>
    </ligand>
</feature>
<feature type="site" description="Important for induction of apoptosis" evidence="5">
    <location>
        <position position="117"/>
    </location>
</feature>
<dbReference type="Proteomes" id="UP000639403">
    <property type="component" value="Unassembled WGS sequence"/>
</dbReference>
<evidence type="ECO:0000256" key="2">
    <source>
        <dbReference type="ARBA" id="ARBA00022801"/>
    </source>
</evidence>
<keyword evidence="2 7" id="KW-0378">Hydrolase</keyword>